<dbReference type="Pfam" id="PF17577">
    <property type="entry name" value="ETM"/>
    <property type="match status" value="1"/>
</dbReference>
<sequence>MDVLHNLRVRINKHHTCRRALFESPNRASFTFDRTKADAQIVSIEISGLRRPYECFGKIMVAERVVHVRERSVSGKIVVPVNGAADFLPPC</sequence>
<accession>A0A7G9U8I8</accession>
<dbReference type="EMBL" id="MN750550">
    <property type="protein sequence ID" value="QNN89419.1"/>
    <property type="molecule type" value="Genomic_DNA"/>
</dbReference>
<reference evidence="1" key="1">
    <citation type="submission" date="2019-11" db="EMBL/GenBank/DDBJ databases">
        <title>Studies on the baculoviruses infecting the caterpillars, Spilarctia obliqua Walker (Erebidae) and Pieris brassicae Linn. (Pieridae) (Insecta: Lepidoptera).</title>
        <authorList>
            <person name="Paul S."/>
            <person name="Arumugaperumal A."/>
            <person name="Sathiya Balasingh Thangapandi E.J.J."/>
            <person name="Sarjubala Devi H."/>
            <person name="Johnson T."/>
            <person name="Maisnam S."/>
            <person name="Krishnavel S."/>
            <person name="Soman Syamala S."/>
            <person name="Ramamoorthy S."/>
            <person name="Karthikeyan R."/>
            <person name="Subburaman C."/>
            <person name="Jeyaprakash R."/>
            <person name="Azhaguchamy M."/>
            <person name="Ramaiyer V."/>
            <person name="Sivasubramaniam S."/>
        </authorList>
    </citation>
    <scope>NUCLEOTIDE SEQUENCE</scope>
    <source>
        <strain evidence="1">Manipur</strain>
    </source>
</reference>
<evidence type="ECO:0000313" key="1">
    <source>
        <dbReference type="EMBL" id="QNN89419.1"/>
    </source>
</evidence>
<organism evidence="1">
    <name type="scientific">Spilarctia obliqua nucleopolyhedrovirus</name>
    <dbReference type="NCBI Taxonomy" id="1638618"/>
    <lineage>
        <taxon>Viruses</taxon>
        <taxon>Viruses incertae sedis</taxon>
        <taxon>Naldaviricetes</taxon>
        <taxon>Lefavirales</taxon>
        <taxon>Baculoviridae</taxon>
        <taxon>Alphabaculovirus</taxon>
    </lineage>
</organism>
<proteinExistence type="predicted"/>
<protein>
    <submittedName>
        <fullName evidence="1">Etm protein</fullName>
    </submittedName>
</protein>
<dbReference type="InterPro" id="IPR035147">
    <property type="entry name" value="ETM"/>
</dbReference>
<name>A0A7G9U8I8_9ABAC</name>